<comment type="caution">
    <text evidence="4">The sequence shown here is derived from an EMBL/GenBank/DDBJ whole genome shotgun (WGS) entry which is preliminary data.</text>
</comment>
<dbReference type="InterPro" id="IPR041607">
    <property type="entry name" value="HU-HIG"/>
</dbReference>
<keyword evidence="1 4" id="KW-0238">DNA-binding</keyword>
<feature type="region of interest" description="Disordered" evidence="2">
    <location>
        <begin position="1"/>
        <end position="22"/>
    </location>
</feature>
<protein>
    <submittedName>
        <fullName evidence="4">DNA-binding protein</fullName>
    </submittedName>
</protein>
<dbReference type="GO" id="GO:0003677">
    <property type="term" value="F:DNA binding"/>
    <property type="evidence" value="ECO:0007669"/>
    <property type="project" value="UniProtKB-KW"/>
</dbReference>
<dbReference type="AlphaFoldDB" id="A0A2N3IDH4"/>
<reference evidence="4 5" key="1">
    <citation type="journal article" date="2017" name="Front. Microbiol.">
        <title>Labilibaculum manganireducens gen. nov., sp. nov. and Labilibaculum filiforme sp. nov., Novel Bacteroidetes Isolated from Subsurface Sediments of the Baltic Sea.</title>
        <authorList>
            <person name="Vandieken V."/>
            <person name="Marshall I.P."/>
            <person name="Niemann H."/>
            <person name="Engelen B."/>
            <person name="Cypionka H."/>
        </authorList>
    </citation>
    <scope>NUCLEOTIDE SEQUENCE [LARGE SCALE GENOMIC DNA]</scope>
    <source>
        <strain evidence="4 5">59.10-2M</strain>
    </source>
</reference>
<feature type="domain" description="HU" evidence="3">
    <location>
        <begin position="1"/>
        <end position="123"/>
    </location>
</feature>
<evidence type="ECO:0000313" key="4">
    <source>
        <dbReference type="EMBL" id="PKQ68371.1"/>
    </source>
</evidence>
<name>A0A2N3IDH4_9BACT</name>
<accession>A0A2N3IDH4</accession>
<organism evidence="4 5">
    <name type="scientific">Labilibaculum manganireducens</name>
    <dbReference type="NCBI Taxonomy" id="1940525"/>
    <lineage>
        <taxon>Bacteria</taxon>
        <taxon>Pseudomonadati</taxon>
        <taxon>Bacteroidota</taxon>
        <taxon>Bacteroidia</taxon>
        <taxon>Marinilabiliales</taxon>
        <taxon>Marinifilaceae</taxon>
        <taxon>Labilibaculum</taxon>
    </lineage>
</organism>
<dbReference type="NCBIfam" id="TIGR01201">
    <property type="entry name" value="HU_rel"/>
    <property type="match status" value="1"/>
</dbReference>
<proteinExistence type="predicted"/>
<dbReference type="EMBL" id="MVDE01000004">
    <property type="protein sequence ID" value="PKQ68371.1"/>
    <property type="molecule type" value="Genomic_DNA"/>
</dbReference>
<evidence type="ECO:0000259" key="3">
    <source>
        <dbReference type="Pfam" id="PF18291"/>
    </source>
</evidence>
<feature type="compositionally biased region" description="Basic and acidic residues" evidence="2">
    <location>
        <begin position="1"/>
        <end position="21"/>
    </location>
</feature>
<sequence length="128" mass="14202">MAVKFVVREKGNPSKPTEPKKWYATAKSSGEISFKDLSNEIAEGSTTVSDTDVLAVLNDLTKLLSRHLEAGEIVRFGDFGSFQVSVKSTGAETEKKFHAGQIIKSKINFRPGNDLRDMLLTLKYTKTY</sequence>
<evidence type="ECO:0000256" key="2">
    <source>
        <dbReference type="SAM" id="MobiDB-lite"/>
    </source>
</evidence>
<evidence type="ECO:0000313" key="5">
    <source>
        <dbReference type="Proteomes" id="UP000233618"/>
    </source>
</evidence>
<dbReference type="Proteomes" id="UP000233618">
    <property type="component" value="Unassembled WGS sequence"/>
</dbReference>
<gene>
    <name evidence="4" type="ORF">BZG01_03900</name>
</gene>
<dbReference type="InterPro" id="IPR005902">
    <property type="entry name" value="HU_DNA-bd_put"/>
</dbReference>
<dbReference type="InterPro" id="IPR010992">
    <property type="entry name" value="IHF-like_DNA-bd_dom_sf"/>
</dbReference>
<dbReference type="SUPFAM" id="SSF47729">
    <property type="entry name" value="IHF-like DNA-binding proteins"/>
    <property type="match status" value="1"/>
</dbReference>
<dbReference type="Gene3D" id="4.10.520.10">
    <property type="entry name" value="IHF-like DNA-binding proteins"/>
    <property type="match status" value="1"/>
</dbReference>
<keyword evidence="5" id="KW-1185">Reference proteome</keyword>
<dbReference type="RefSeq" id="WP_101308529.1">
    <property type="nucleotide sequence ID" value="NZ_MVDE01000004.1"/>
</dbReference>
<dbReference type="Pfam" id="PF18291">
    <property type="entry name" value="HU-HIG"/>
    <property type="match status" value="1"/>
</dbReference>
<evidence type="ECO:0000256" key="1">
    <source>
        <dbReference type="ARBA" id="ARBA00023125"/>
    </source>
</evidence>